<keyword evidence="1" id="KW-0472">Membrane</keyword>
<dbReference type="EnsemblMetazoa" id="ACOM026584-RA">
    <property type="protein sequence ID" value="ACOM026584-PA.1"/>
    <property type="gene ID" value="ACOM026584"/>
</dbReference>
<keyword evidence="1" id="KW-0812">Transmembrane</keyword>
<dbReference type="Proteomes" id="UP000075882">
    <property type="component" value="Unassembled WGS sequence"/>
</dbReference>
<evidence type="ECO:0000256" key="1">
    <source>
        <dbReference type="SAM" id="Phobius"/>
    </source>
</evidence>
<reference evidence="2" key="1">
    <citation type="submission" date="2022-08" db="UniProtKB">
        <authorList>
            <consortium name="EnsemblMetazoa"/>
        </authorList>
    </citation>
    <scope>IDENTIFICATION</scope>
</reference>
<organism evidence="2">
    <name type="scientific">Anopheles coluzzii</name>
    <name type="common">African malaria mosquito</name>
    <dbReference type="NCBI Taxonomy" id="1518534"/>
    <lineage>
        <taxon>Eukaryota</taxon>
        <taxon>Metazoa</taxon>
        <taxon>Ecdysozoa</taxon>
        <taxon>Arthropoda</taxon>
        <taxon>Hexapoda</taxon>
        <taxon>Insecta</taxon>
        <taxon>Pterygota</taxon>
        <taxon>Neoptera</taxon>
        <taxon>Endopterygota</taxon>
        <taxon>Diptera</taxon>
        <taxon>Nematocera</taxon>
        <taxon>Culicoidea</taxon>
        <taxon>Culicidae</taxon>
        <taxon>Anophelinae</taxon>
        <taxon>Anopheles</taxon>
    </lineage>
</organism>
<evidence type="ECO:0000313" key="2">
    <source>
        <dbReference type="EnsemblMetazoa" id="ACOM026584-PA.1"/>
    </source>
</evidence>
<keyword evidence="1" id="KW-1133">Transmembrane helix</keyword>
<dbReference type="AlphaFoldDB" id="A0A8W7P6U8"/>
<feature type="transmembrane region" description="Helical" evidence="1">
    <location>
        <begin position="80"/>
        <end position="104"/>
    </location>
</feature>
<name>A0A8W7P6U8_ANOCL</name>
<sequence length="303" mass="32507">MYLYSLVGGFGNDGDDDDDDHARRTATRTIGNDPPIVRGRPHFDYAFVLDDCCWGGVVVTAAVVVVAAVAPAAGVVAPPVVWSFAFCDVCRLVTGGGFVASIIVRIRRCADCVRVGETMKNEYLEPSKGPAAPIFSYLCTRNEDLDRQSDIVRTGHEAFLAHLLEDQVLRLPLGLRGADNGNFTLGLLLLWLVRLERRNLHGRARKPDNVPDVQPLGADDRTDRIVRDVKPGGTPAGPPAGGWYIGKFEPGYMPVAPLPLALAVAPAVRPVKPIPLPAVDIIAIGCRPGNMMVCGASACRSFS</sequence>
<feature type="transmembrane region" description="Helical" evidence="1">
    <location>
        <begin position="52"/>
        <end position="74"/>
    </location>
</feature>
<accession>A0A8W7P6U8</accession>
<protein>
    <submittedName>
        <fullName evidence="2">Uncharacterized protein</fullName>
    </submittedName>
</protein>
<proteinExistence type="predicted"/>